<protein>
    <submittedName>
        <fullName evidence="1">Uncharacterized protein</fullName>
    </submittedName>
</protein>
<evidence type="ECO:0000313" key="1">
    <source>
        <dbReference type="EMBL" id="JAH08637.1"/>
    </source>
</evidence>
<reference evidence="1" key="1">
    <citation type="submission" date="2014-11" db="EMBL/GenBank/DDBJ databases">
        <authorList>
            <person name="Amaro Gonzalez C."/>
        </authorList>
    </citation>
    <scope>NUCLEOTIDE SEQUENCE</scope>
</reference>
<dbReference type="AlphaFoldDB" id="A0A0E9PWH4"/>
<organism evidence="1">
    <name type="scientific">Anguilla anguilla</name>
    <name type="common">European freshwater eel</name>
    <name type="synonym">Muraena anguilla</name>
    <dbReference type="NCBI Taxonomy" id="7936"/>
    <lineage>
        <taxon>Eukaryota</taxon>
        <taxon>Metazoa</taxon>
        <taxon>Chordata</taxon>
        <taxon>Craniata</taxon>
        <taxon>Vertebrata</taxon>
        <taxon>Euteleostomi</taxon>
        <taxon>Actinopterygii</taxon>
        <taxon>Neopterygii</taxon>
        <taxon>Teleostei</taxon>
        <taxon>Anguilliformes</taxon>
        <taxon>Anguillidae</taxon>
        <taxon>Anguilla</taxon>
    </lineage>
</organism>
<sequence length="37" mass="4267">MNRCFTHEQRTELLWVSQDGKLERGRGAGVLALLFSF</sequence>
<dbReference type="EMBL" id="GBXM01099940">
    <property type="protein sequence ID" value="JAH08637.1"/>
    <property type="molecule type" value="Transcribed_RNA"/>
</dbReference>
<name>A0A0E9PWH4_ANGAN</name>
<accession>A0A0E9PWH4</accession>
<proteinExistence type="predicted"/>
<reference evidence="1" key="2">
    <citation type="journal article" date="2015" name="Fish Shellfish Immunol.">
        <title>Early steps in the European eel (Anguilla anguilla)-Vibrio vulnificus interaction in the gills: Role of the RtxA13 toxin.</title>
        <authorList>
            <person name="Callol A."/>
            <person name="Pajuelo D."/>
            <person name="Ebbesson L."/>
            <person name="Teles M."/>
            <person name="MacKenzie S."/>
            <person name="Amaro C."/>
        </authorList>
    </citation>
    <scope>NUCLEOTIDE SEQUENCE</scope>
</reference>